<feature type="domain" description="Trafficking protein particle complex subunit 11 C-terminal" evidence="9">
    <location>
        <begin position="1044"/>
        <end position="1093"/>
    </location>
</feature>
<evidence type="ECO:0000259" key="8">
    <source>
        <dbReference type="Pfam" id="PF11817"/>
    </source>
</evidence>
<evidence type="ECO:0000256" key="2">
    <source>
        <dbReference type="ARBA" id="ARBA00004222"/>
    </source>
</evidence>
<dbReference type="PANTHER" id="PTHR14374">
    <property type="entry name" value="FOIE GRAS"/>
    <property type="match status" value="1"/>
</dbReference>
<organism evidence="10 11">
    <name type="scientific">Panagrellus redivivus</name>
    <name type="common">Microworm</name>
    <dbReference type="NCBI Taxonomy" id="6233"/>
    <lineage>
        <taxon>Eukaryota</taxon>
        <taxon>Metazoa</taxon>
        <taxon>Ecdysozoa</taxon>
        <taxon>Nematoda</taxon>
        <taxon>Chromadorea</taxon>
        <taxon>Rhabditida</taxon>
        <taxon>Tylenchina</taxon>
        <taxon>Panagrolaimomorpha</taxon>
        <taxon>Panagrolaimoidea</taxon>
        <taxon>Panagrolaimidae</taxon>
        <taxon>Panagrellus</taxon>
    </lineage>
</organism>
<accession>A0A7E4VLU6</accession>
<dbReference type="WBParaSite" id="Pan_g22465.t1">
    <property type="protein sequence ID" value="Pan_g22465.t1"/>
    <property type="gene ID" value="Pan_g22465"/>
</dbReference>
<evidence type="ECO:0000256" key="6">
    <source>
        <dbReference type="ARBA" id="ARBA00022892"/>
    </source>
</evidence>
<keyword evidence="5" id="KW-0813">Transport</keyword>
<dbReference type="InterPro" id="IPR025876">
    <property type="entry name" value="TRAPPC11_C"/>
</dbReference>
<dbReference type="AlphaFoldDB" id="A0A7E4VLU6"/>
<dbReference type="InterPro" id="IPR021773">
    <property type="entry name" value="TPC11"/>
</dbReference>
<keyword evidence="6" id="KW-0931">ER-Golgi transport</keyword>
<dbReference type="Pfam" id="PF11817">
    <property type="entry name" value="Foie-gras_1"/>
    <property type="match status" value="1"/>
</dbReference>
<dbReference type="Proteomes" id="UP000492821">
    <property type="component" value="Unassembled WGS sequence"/>
</dbReference>
<dbReference type="PANTHER" id="PTHR14374:SF0">
    <property type="entry name" value="TRAFFICKING PROTEIN PARTICLE COMPLEX SUBUNIT 11"/>
    <property type="match status" value="1"/>
</dbReference>
<evidence type="ECO:0000259" key="9">
    <source>
        <dbReference type="Pfam" id="PF12742"/>
    </source>
</evidence>
<dbReference type="GO" id="GO:0005794">
    <property type="term" value="C:Golgi apparatus"/>
    <property type="evidence" value="ECO:0007669"/>
    <property type="project" value="UniProtKB-SubCell"/>
</dbReference>
<comment type="function">
    <text evidence="1">Involved in endoplasmic reticulum to Golgi apparatus trafficking at a very early stage.</text>
</comment>
<evidence type="ECO:0000256" key="7">
    <source>
        <dbReference type="ARBA" id="ARBA00023034"/>
    </source>
</evidence>
<name>A0A7E4VLU6_PANRE</name>
<dbReference type="GO" id="GO:0016192">
    <property type="term" value="P:vesicle-mediated transport"/>
    <property type="evidence" value="ECO:0007669"/>
    <property type="project" value="UniProtKB-KW"/>
</dbReference>
<evidence type="ECO:0000256" key="5">
    <source>
        <dbReference type="ARBA" id="ARBA00022448"/>
    </source>
</evidence>
<keyword evidence="7" id="KW-0333">Golgi apparatus</keyword>
<reference evidence="11" key="2">
    <citation type="submission" date="2020-10" db="UniProtKB">
        <authorList>
            <consortium name="WormBaseParasite"/>
        </authorList>
    </citation>
    <scope>IDENTIFICATION</scope>
</reference>
<comment type="subcellular location">
    <subcellularLocation>
        <location evidence="2">Golgi apparatus</location>
        <location evidence="2">cis-Golgi network</location>
    </subcellularLocation>
</comment>
<keyword evidence="10" id="KW-1185">Reference proteome</keyword>
<feature type="domain" description="Trafficking protein particle complex subunit 11" evidence="8">
    <location>
        <begin position="297"/>
        <end position="506"/>
    </location>
</feature>
<proteinExistence type="inferred from homology"/>
<evidence type="ECO:0000313" key="11">
    <source>
        <dbReference type="WBParaSite" id="Pan_g22465.t1"/>
    </source>
</evidence>
<evidence type="ECO:0000256" key="1">
    <source>
        <dbReference type="ARBA" id="ARBA00001995"/>
    </source>
</evidence>
<comment type="similarity">
    <text evidence="3">Belongs to the TRAPPC11 family.</text>
</comment>
<evidence type="ECO:0000256" key="4">
    <source>
        <dbReference type="ARBA" id="ARBA00021520"/>
    </source>
</evidence>
<dbReference type="Pfam" id="PF12742">
    <property type="entry name" value="Gryzun-like"/>
    <property type="match status" value="1"/>
</dbReference>
<reference evidence="10" key="1">
    <citation type="journal article" date="2013" name="Genetics">
        <title>The draft genome and transcriptome of Panagrellus redivivus are shaped by the harsh demands of a free-living lifestyle.</title>
        <authorList>
            <person name="Srinivasan J."/>
            <person name="Dillman A.R."/>
            <person name="Macchietto M.G."/>
            <person name="Heikkinen L."/>
            <person name="Lakso M."/>
            <person name="Fracchia K.M."/>
            <person name="Antoshechkin I."/>
            <person name="Mortazavi A."/>
            <person name="Wong G."/>
            <person name="Sternberg P.W."/>
        </authorList>
    </citation>
    <scope>NUCLEOTIDE SEQUENCE [LARGE SCALE GENOMIC DNA]</scope>
    <source>
        <strain evidence="10">MT8872</strain>
    </source>
</reference>
<sequence length="1130" mass="126951">MLSAWRPAANVKPQRVLRSTHVSQPFPLSSRSSPSPVASLPSCLKMDAVDIPVAVAHSNMKRLFLMTGLDPTNDRFHADIANAFRQSNDNIIKFEFLSPQHQMFERPEKVALKPNVGILRKSWIEKYTARRPAVILIFMDLEWDDPNFAEKKTECESKINSLRQTVGCAEVRFLLVLIQKKTSHGSQTERINELCSVCGLTSHHLRVLYVAEGIKPQVVLSIKKTVSELSQQFYEAIIKKIRTRRVPENHLNLMIKNNFKLGFISELRSDLTYAMNCYRSAFEKYHEAKVPDEDKYEYLTVASIINFKICEMFFSRGNAIEAVTQFNRHEDRFMNKHKYSHGSYPTDALAAIEHTLWCMKEYATFGHLFVEAANAVVLNSSVNPGKYFSAAAEYSELANTLIERLKAANPNPAPANLDILQPPSPLVFLGQRPWRPNVSTADVTTEHRARVALEGSSKLDYERSIIYLRRALLHLRRIERCSRQMRVAELQVANVLTKQHNFDGALPIAETVFRMMQEDNSQHFFIPIYTLLYELYFAVVDPVKFVQIILQMMNPEVTRSTACKQVFGTLKESTAHFLNCFNCICYQQPPPLLPTVLKSLSQSDREQLMLRWTQAVRTPIRVTAMDTILSAEGSIIADSEIISNEADAFCMVHITNKFSDTIVIAAANFIVDIYSPAVTPQGPVEFFTHTRGNFVIKPEQVAAIPFPLKPIPAAFNLDCEVTLARIDLLIGNNVTLFFDNRHFTINRFNNPIQKPRQSIRIIRTDYPLVVQRSVPPVSGGDIVLKGEVADLTFVVDNNGGFGFSDIRLVCKAVATDDGVVGKFVSDQHPEGVSTAEFTYQSLAPGTSLTVPFYGFYSVVGRHTVDVEFTATLESPEPTHFKKRYDIELSVCEPFEYRRRVLDAEGSVVDCFFKQEEGQLEVHLRALANCIVTGYEFTLGELGASQGESITTDMDAGDSIVVNAIVSPRESSVINAVVGAGKIRVTWKRDERSVQSVTEYDLGQVTVVQSPILMAVEVSEGEHVIHRDINIQCSVKNLLEAPMLLKLNIERDDMFMFAGTTEVPILLEPGQTHMRTFTFAANVAGELTFPKITIECPDDVNGIIAQYIPKVLPKTILVLPASKVIDIPYGT</sequence>
<evidence type="ECO:0000313" key="10">
    <source>
        <dbReference type="Proteomes" id="UP000492821"/>
    </source>
</evidence>
<protein>
    <recommendedName>
        <fullName evidence="4">Trafficking protein particle complex subunit 11</fullName>
    </recommendedName>
</protein>
<evidence type="ECO:0000256" key="3">
    <source>
        <dbReference type="ARBA" id="ARBA00007051"/>
    </source>
</evidence>